<dbReference type="EMBL" id="LFTY01000002">
    <property type="protein sequence ID" value="KMW58821.1"/>
    <property type="molecule type" value="Genomic_DNA"/>
</dbReference>
<dbReference type="Pfam" id="PF21419">
    <property type="entry name" value="RoxA-like_Cyt-c"/>
    <property type="match status" value="1"/>
</dbReference>
<keyword evidence="8" id="KW-1185">Reference proteome</keyword>
<keyword evidence="2 4" id="KW-0479">Metal-binding</keyword>
<dbReference type="InterPro" id="IPR051395">
    <property type="entry name" value="Cytochrome_c_Peroxidase/MauG"/>
</dbReference>
<evidence type="ECO:0000256" key="4">
    <source>
        <dbReference type="PROSITE-ProRule" id="PRU00433"/>
    </source>
</evidence>
<dbReference type="PANTHER" id="PTHR30600:SF9">
    <property type="entry name" value="BLR7738 PROTEIN"/>
    <property type="match status" value="1"/>
</dbReference>
<keyword evidence="5" id="KW-0472">Membrane</keyword>
<dbReference type="PATRIC" id="fig|1675527.3.peg.3982"/>
<evidence type="ECO:0000313" key="7">
    <source>
        <dbReference type="EMBL" id="KMW58821.1"/>
    </source>
</evidence>
<evidence type="ECO:0000256" key="5">
    <source>
        <dbReference type="SAM" id="Phobius"/>
    </source>
</evidence>
<keyword evidence="1 4" id="KW-0349">Heme</keyword>
<dbReference type="PANTHER" id="PTHR30600">
    <property type="entry name" value="CYTOCHROME C PEROXIDASE-RELATED"/>
    <property type="match status" value="1"/>
</dbReference>
<evidence type="ECO:0000259" key="6">
    <source>
        <dbReference type="PROSITE" id="PS51007"/>
    </source>
</evidence>
<reference evidence="7 8" key="1">
    <citation type="submission" date="2015-06" db="EMBL/GenBank/DDBJ databases">
        <title>Draft genome sequence of an Alphaproteobacteria species associated to the Mediterranean sponge Oscarella lobularis.</title>
        <authorList>
            <person name="Jourda C."/>
            <person name="Santini S."/>
            <person name="Claverie J.-M."/>
        </authorList>
    </citation>
    <scope>NUCLEOTIDE SEQUENCE [LARGE SCALE GENOMIC DNA]</scope>
    <source>
        <strain evidence="7">IGS</strain>
    </source>
</reference>
<feature type="transmembrane region" description="Helical" evidence="5">
    <location>
        <begin position="23"/>
        <end position="41"/>
    </location>
</feature>
<dbReference type="GO" id="GO:0020037">
    <property type="term" value="F:heme binding"/>
    <property type="evidence" value="ECO:0007669"/>
    <property type="project" value="InterPro"/>
</dbReference>
<dbReference type="GO" id="GO:0009055">
    <property type="term" value="F:electron transfer activity"/>
    <property type="evidence" value="ECO:0007669"/>
    <property type="project" value="InterPro"/>
</dbReference>
<keyword evidence="5" id="KW-1133">Transmembrane helix</keyword>
<dbReference type="Proteomes" id="UP000037178">
    <property type="component" value="Unassembled WGS sequence"/>
</dbReference>
<comment type="caution">
    <text evidence="7">The sequence shown here is derived from an EMBL/GenBank/DDBJ whole genome shotgun (WGS) entry which is preliminary data.</text>
</comment>
<proteinExistence type="predicted"/>
<keyword evidence="5" id="KW-0812">Transmembrane</keyword>
<evidence type="ECO:0000256" key="1">
    <source>
        <dbReference type="ARBA" id="ARBA00022617"/>
    </source>
</evidence>
<dbReference type="PROSITE" id="PS51007">
    <property type="entry name" value="CYTC"/>
    <property type="match status" value="1"/>
</dbReference>
<organism evidence="7 8">
    <name type="scientific">Candidatus Rhodobacter oscarellae</name>
    <dbReference type="NCBI Taxonomy" id="1675527"/>
    <lineage>
        <taxon>Bacteria</taxon>
        <taxon>Pseudomonadati</taxon>
        <taxon>Pseudomonadota</taxon>
        <taxon>Alphaproteobacteria</taxon>
        <taxon>Rhodobacterales</taxon>
        <taxon>Rhodobacter group</taxon>
        <taxon>Rhodobacter</taxon>
    </lineage>
</organism>
<dbReference type="GO" id="GO:0004130">
    <property type="term" value="F:cytochrome-c peroxidase activity"/>
    <property type="evidence" value="ECO:0007669"/>
    <property type="project" value="TreeGrafter"/>
</dbReference>
<dbReference type="NCBIfam" id="NF040606">
    <property type="entry name" value="CytoC_perox"/>
    <property type="match status" value="1"/>
</dbReference>
<evidence type="ECO:0000256" key="2">
    <source>
        <dbReference type="ARBA" id="ARBA00022723"/>
    </source>
</evidence>
<sequence>MSNDEFDYDRPTPIEAYENTRRWWWRLVWFLLIALLLIWFFSKEWVIAYDDEVEHFKYGSIGSEGNQGLPTPILQALPVIYKDELGDQGFAKFGLIQEEGHDLPIGFSKRIVGGIERAWLNCSVCHYGTYTLPGETTVHTLPGGASNDLDLFAFIEFFTRVGKDPGFNTNTVIAAINSDEVPGNLNFLERQLYRFAVMPLVKKEMLALSNQLEFVARQEPYGPGRVDTFNSYKVLQFGFPMGPHDISDVALNGSSDYPSIWMQRPRAGMNLHWDGNNASVTERNFSAALGAGVSPVTVDAESLFRIRDWIDTLEAPKFPGEINMALAETGAPLFETHCAACHGMGNADYDEQLAAYEVAMAAKETGEDHAAEALIKPTRYDYDTGKYPYLGQVVGLEEIGTDVGRWASYDQDFAAAQMGLYAGTPYRFRHFKKTDGYANHPLDGIWARSPYLHNGSVPTLRDLMNTAAERPKTWLRGARELDLVKVGYRSDARSGGTFTYDTNVLGNGNAGHEYGTSLSDAEKDAIVEYMKTL</sequence>
<dbReference type="Gene3D" id="1.10.760.10">
    <property type="entry name" value="Cytochrome c-like domain"/>
    <property type="match status" value="1"/>
</dbReference>
<evidence type="ECO:0000256" key="3">
    <source>
        <dbReference type="ARBA" id="ARBA00023004"/>
    </source>
</evidence>
<dbReference type="SUPFAM" id="SSF46626">
    <property type="entry name" value="Cytochrome c"/>
    <property type="match status" value="1"/>
</dbReference>
<dbReference type="InterPro" id="IPR009056">
    <property type="entry name" value="Cyt_c-like_dom"/>
</dbReference>
<dbReference type="OrthoDB" id="417271at2"/>
<dbReference type="GO" id="GO:0046872">
    <property type="term" value="F:metal ion binding"/>
    <property type="evidence" value="ECO:0007669"/>
    <property type="project" value="UniProtKB-KW"/>
</dbReference>
<keyword evidence="3 4" id="KW-0408">Iron</keyword>
<gene>
    <name evidence="7" type="ORF">AIOL_003801</name>
</gene>
<feature type="domain" description="Cytochrome c" evidence="6">
    <location>
        <begin position="325"/>
        <end position="533"/>
    </location>
</feature>
<protein>
    <recommendedName>
        <fullName evidence="6">Cytochrome c domain-containing protein</fullName>
    </recommendedName>
</protein>
<dbReference type="InterPro" id="IPR047758">
    <property type="entry name" value="CytoC_perox"/>
</dbReference>
<evidence type="ECO:0000313" key="8">
    <source>
        <dbReference type="Proteomes" id="UP000037178"/>
    </source>
</evidence>
<dbReference type="STRING" id="1675527.AIOL_003801"/>
<dbReference type="InterPro" id="IPR036909">
    <property type="entry name" value="Cyt_c-like_dom_sf"/>
</dbReference>
<dbReference type="AlphaFoldDB" id="A0A0J9E7W3"/>
<dbReference type="RefSeq" id="WP_049644382.1">
    <property type="nucleotide sequence ID" value="NZ_LFTY01000002.1"/>
</dbReference>
<name>A0A0J9E7W3_9RHOB</name>
<accession>A0A0J9E7W3</accession>